<dbReference type="GeneID" id="93618251"/>
<dbReference type="RefSeq" id="XP_067521971.1">
    <property type="nucleotide sequence ID" value="XM_067665870.1"/>
</dbReference>
<keyword evidence="2" id="KW-1185">Reference proteome</keyword>
<dbReference type="VEuPathDB" id="FungiDB:RO3G_11286"/>
<dbReference type="InParanoid" id="I1CDP5"/>
<evidence type="ECO:0000313" key="2">
    <source>
        <dbReference type="Proteomes" id="UP000009138"/>
    </source>
</evidence>
<name>I1CDP5_RHIO9</name>
<reference evidence="1 2" key="1">
    <citation type="journal article" date="2009" name="PLoS Genet.">
        <title>Genomic analysis of the basal lineage fungus Rhizopus oryzae reveals a whole-genome duplication.</title>
        <authorList>
            <person name="Ma L.-J."/>
            <person name="Ibrahim A.S."/>
            <person name="Skory C."/>
            <person name="Grabherr M.G."/>
            <person name="Burger G."/>
            <person name="Butler M."/>
            <person name="Elias M."/>
            <person name="Idnurm A."/>
            <person name="Lang B.F."/>
            <person name="Sone T."/>
            <person name="Abe A."/>
            <person name="Calvo S.E."/>
            <person name="Corrochano L.M."/>
            <person name="Engels R."/>
            <person name="Fu J."/>
            <person name="Hansberg W."/>
            <person name="Kim J.-M."/>
            <person name="Kodira C.D."/>
            <person name="Koehrsen M.J."/>
            <person name="Liu B."/>
            <person name="Miranda-Saavedra D."/>
            <person name="O'Leary S."/>
            <person name="Ortiz-Castellanos L."/>
            <person name="Poulter R."/>
            <person name="Rodriguez-Romero J."/>
            <person name="Ruiz-Herrera J."/>
            <person name="Shen Y.-Q."/>
            <person name="Zeng Q."/>
            <person name="Galagan J."/>
            <person name="Birren B.W."/>
            <person name="Cuomo C.A."/>
            <person name="Wickes B.L."/>
        </authorList>
    </citation>
    <scope>NUCLEOTIDE SEQUENCE [LARGE SCALE GENOMIC DNA]</scope>
    <source>
        <strain evidence="2">RA 99-880 / ATCC MYA-4621 / FGSC 9543 / NRRL 43880</strain>
    </source>
</reference>
<sequence length="58" mass="6659">MKCKLVYGHLIVPSTTGITYTEILEYHSFDKSQVYLQLGKNPKQKLKLTIKYLAVTNV</sequence>
<accession>I1CDP5</accession>
<dbReference type="EMBL" id="CH476740">
    <property type="protein sequence ID" value="EIE86575.1"/>
    <property type="molecule type" value="Genomic_DNA"/>
</dbReference>
<gene>
    <name evidence="1" type="ORF">RO3G_11286</name>
</gene>
<proteinExistence type="predicted"/>
<protein>
    <submittedName>
        <fullName evidence="1">Uncharacterized protein</fullName>
    </submittedName>
</protein>
<dbReference type="Proteomes" id="UP000009138">
    <property type="component" value="Unassembled WGS sequence"/>
</dbReference>
<organism evidence="1 2">
    <name type="scientific">Rhizopus delemar (strain RA 99-880 / ATCC MYA-4621 / FGSC 9543 / NRRL 43880)</name>
    <name type="common">Mucormycosis agent</name>
    <name type="synonym">Rhizopus arrhizus var. delemar</name>
    <dbReference type="NCBI Taxonomy" id="246409"/>
    <lineage>
        <taxon>Eukaryota</taxon>
        <taxon>Fungi</taxon>
        <taxon>Fungi incertae sedis</taxon>
        <taxon>Mucoromycota</taxon>
        <taxon>Mucoromycotina</taxon>
        <taxon>Mucoromycetes</taxon>
        <taxon>Mucorales</taxon>
        <taxon>Mucorineae</taxon>
        <taxon>Rhizopodaceae</taxon>
        <taxon>Rhizopus</taxon>
    </lineage>
</organism>
<dbReference type="AlphaFoldDB" id="I1CDP5"/>
<evidence type="ECO:0000313" key="1">
    <source>
        <dbReference type="EMBL" id="EIE86575.1"/>
    </source>
</evidence>